<gene>
    <name evidence="4" type="ORF">EV668_3806</name>
</gene>
<keyword evidence="2" id="KW-0812">Transmembrane</keyword>
<keyword evidence="2" id="KW-1133">Transmembrane helix</keyword>
<dbReference type="PANTHER" id="PTHR43081:SF1">
    <property type="entry name" value="ADENYLATE CYCLASE, TERMINAL-DIFFERENTIATION SPECIFIC"/>
    <property type="match status" value="1"/>
</dbReference>
<sequence length="679" mass="73330">MDGAALNSHKGRAPMIETAHPAPRPASRLVPLQAAVAMVFTVLTVLIAGGLVLFNHTQLTKLAEREARRNFDAVNHLIRADRASTSKTSEMLLETMGLALDPDLPPEELHPLLLNLMRQVDRSLPATFGIFIGRPDGSLIEAQDLTGPRADAVTRIAGDKGVLGLNIIERAGAGATQYWIVYDAAGREVGRTPKVATDFDARKRTWYQQAQASRQTILTPPYAFANVKTVGITLARAAPSRPGVVFGLDITLEGLDAVLAEGRHRLPWIIPAVFDIGGHLVAHPDGEELRRRAKLDDGALLPKLSDVGSPLLAAMGRSFAETGLNKDARFDFDGQTYFARFGTAGPEDSDFVVALAVPEAVMMGEANRIRAILLAGSAAALIPSLLLIFLAARRLVAPLKLATHDLDHIVALRFGGVRPVRSNITEVEDLGRAIRTLEHVLQTFVRYVPFSLVRGVVDRSFSTALGGRRQPICVMFSDIEAFTRLAETLDPDDLMHQTSRYFGELGDELVRAEATIDKYIGDAVMAFWNAPDPQEDYVRLACIGVLRAARRIDRLNAAFVAEGAPTMVTRFGLHAGEAVVGNVGTVDRMNYTALGHTVNLASRLEGLNRQFGTTILVSEAVVAAAGEGFVFRPVGETVPRGATRPMTLYELVGADIEGEPDLAPPRTDQPCEPSLPGPT</sequence>
<dbReference type="AlphaFoldDB" id="A0A4R7BZ24"/>
<dbReference type="CDD" id="cd07302">
    <property type="entry name" value="CHD"/>
    <property type="match status" value="1"/>
</dbReference>
<dbReference type="Gene3D" id="3.30.450.20">
    <property type="entry name" value="PAS domain"/>
    <property type="match status" value="1"/>
</dbReference>
<feature type="transmembrane region" description="Helical" evidence="2">
    <location>
        <begin position="32"/>
        <end position="54"/>
    </location>
</feature>
<dbReference type="PANTHER" id="PTHR43081">
    <property type="entry name" value="ADENYLATE CYCLASE, TERMINAL-DIFFERENTIATION SPECIFIC-RELATED"/>
    <property type="match status" value="1"/>
</dbReference>
<evidence type="ECO:0000256" key="1">
    <source>
        <dbReference type="SAM" id="MobiDB-lite"/>
    </source>
</evidence>
<dbReference type="SUPFAM" id="SSF55073">
    <property type="entry name" value="Nucleotide cyclase"/>
    <property type="match status" value="1"/>
</dbReference>
<dbReference type="EMBL" id="SNZR01000014">
    <property type="protein sequence ID" value="TDR89316.1"/>
    <property type="molecule type" value="Genomic_DNA"/>
</dbReference>
<dbReference type="SMART" id="SM00044">
    <property type="entry name" value="CYCc"/>
    <property type="match status" value="1"/>
</dbReference>
<comment type="caution">
    <text evidence="4">The sequence shown here is derived from an EMBL/GenBank/DDBJ whole genome shotgun (WGS) entry which is preliminary data.</text>
</comment>
<proteinExistence type="predicted"/>
<name>A0A4R7BZ24_9HYPH</name>
<evidence type="ECO:0000256" key="2">
    <source>
        <dbReference type="SAM" id="Phobius"/>
    </source>
</evidence>
<dbReference type="GO" id="GO:0006171">
    <property type="term" value="P:cAMP biosynthetic process"/>
    <property type="evidence" value="ECO:0007669"/>
    <property type="project" value="TreeGrafter"/>
</dbReference>
<dbReference type="GO" id="GO:0004016">
    <property type="term" value="F:adenylate cyclase activity"/>
    <property type="evidence" value="ECO:0007669"/>
    <property type="project" value="UniProtKB-ARBA"/>
</dbReference>
<evidence type="ECO:0000313" key="5">
    <source>
        <dbReference type="Proteomes" id="UP000295122"/>
    </source>
</evidence>
<dbReference type="InterPro" id="IPR001054">
    <property type="entry name" value="A/G_cyclase"/>
</dbReference>
<feature type="domain" description="Guanylate cyclase" evidence="3">
    <location>
        <begin position="473"/>
        <end position="605"/>
    </location>
</feature>
<protein>
    <submittedName>
        <fullName evidence="4">Adenylate cyclase</fullName>
    </submittedName>
</protein>
<organism evidence="4 5">
    <name type="scientific">Enterovirga rhinocerotis</name>
    <dbReference type="NCBI Taxonomy" id="1339210"/>
    <lineage>
        <taxon>Bacteria</taxon>
        <taxon>Pseudomonadati</taxon>
        <taxon>Pseudomonadota</taxon>
        <taxon>Alphaproteobacteria</taxon>
        <taxon>Hyphomicrobiales</taxon>
        <taxon>Methylobacteriaceae</taxon>
        <taxon>Enterovirga</taxon>
    </lineage>
</organism>
<dbReference type="PROSITE" id="PS50125">
    <property type="entry name" value="GUANYLATE_CYCLASE_2"/>
    <property type="match status" value="1"/>
</dbReference>
<dbReference type="Proteomes" id="UP000295122">
    <property type="component" value="Unassembled WGS sequence"/>
</dbReference>
<accession>A0A4R7BZ24</accession>
<dbReference type="InterPro" id="IPR050697">
    <property type="entry name" value="Adenylyl/Guanylyl_Cyclase_3/4"/>
</dbReference>
<keyword evidence="5" id="KW-1185">Reference proteome</keyword>
<dbReference type="OrthoDB" id="9789782at2"/>
<feature type="region of interest" description="Disordered" evidence="1">
    <location>
        <begin position="657"/>
        <end position="679"/>
    </location>
</feature>
<dbReference type="Pfam" id="PF00211">
    <property type="entry name" value="Guanylate_cyc"/>
    <property type="match status" value="1"/>
</dbReference>
<feature type="transmembrane region" description="Helical" evidence="2">
    <location>
        <begin position="371"/>
        <end position="392"/>
    </location>
</feature>
<dbReference type="InterPro" id="IPR029787">
    <property type="entry name" value="Nucleotide_cyclase"/>
</dbReference>
<evidence type="ECO:0000313" key="4">
    <source>
        <dbReference type="EMBL" id="TDR89316.1"/>
    </source>
</evidence>
<dbReference type="Gene3D" id="3.30.70.1230">
    <property type="entry name" value="Nucleotide cyclase"/>
    <property type="match status" value="1"/>
</dbReference>
<keyword evidence="2" id="KW-0472">Membrane</keyword>
<dbReference type="GO" id="GO:0035556">
    <property type="term" value="P:intracellular signal transduction"/>
    <property type="evidence" value="ECO:0007669"/>
    <property type="project" value="InterPro"/>
</dbReference>
<reference evidence="4 5" key="1">
    <citation type="submission" date="2019-03" db="EMBL/GenBank/DDBJ databases">
        <title>Genomic Encyclopedia of Type Strains, Phase IV (KMG-IV): sequencing the most valuable type-strain genomes for metagenomic binning, comparative biology and taxonomic classification.</title>
        <authorList>
            <person name="Goeker M."/>
        </authorList>
    </citation>
    <scope>NUCLEOTIDE SEQUENCE [LARGE SCALE GENOMIC DNA]</scope>
    <source>
        <strain evidence="4 5">DSM 25903</strain>
    </source>
</reference>
<feature type="region of interest" description="Disordered" evidence="1">
    <location>
        <begin position="1"/>
        <end position="21"/>
    </location>
</feature>
<evidence type="ECO:0000259" key="3">
    <source>
        <dbReference type="PROSITE" id="PS50125"/>
    </source>
</evidence>